<feature type="region of interest" description="Disordered" evidence="1">
    <location>
        <begin position="22"/>
        <end position="52"/>
    </location>
</feature>
<dbReference type="Proteomes" id="UP000756921">
    <property type="component" value="Unassembled WGS sequence"/>
</dbReference>
<gene>
    <name evidence="2" type="ORF">PMIN01_01246</name>
</gene>
<protein>
    <submittedName>
        <fullName evidence="2">Uncharacterized protein</fullName>
    </submittedName>
</protein>
<evidence type="ECO:0000256" key="1">
    <source>
        <dbReference type="SAM" id="MobiDB-lite"/>
    </source>
</evidence>
<reference evidence="2" key="1">
    <citation type="journal article" date="2020" name="Mol. Plant Microbe Interact.">
        <title>Genome Sequence of the Biocontrol Agent Coniothyrium minitans strain Conio (IMI 134523).</title>
        <authorList>
            <person name="Patel D."/>
            <person name="Shittu T.A."/>
            <person name="Baroncelli R."/>
            <person name="Muthumeenakshi S."/>
            <person name="Osborne T.H."/>
            <person name="Janganan T.K."/>
            <person name="Sreenivasaprasad S."/>
        </authorList>
    </citation>
    <scope>NUCLEOTIDE SEQUENCE</scope>
    <source>
        <strain evidence="2">Conio</strain>
    </source>
</reference>
<evidence type="ECO:0000313" key="3">
    <source>
        <dbReference type="Proteomes" id="UP000756921"/>
    </source>
</evidence>
<feature type="region of interest" description="Disordered" evidence="1">
    <location>
        <begin position="259"/>
        <end position="279"/>
    </location>
</feature>
<accession>A0A9P6GTS5</accession>
<dbReference type="AlphaFoldDB" id="A0A9P6GTS5"/>
<evidence type="ECO:0000313" key="2">
    <source>
        <dbReference type="EMBL" id="KAF9741707.1"/>
    </source>
</evidence>
<sequence>MTSNSPIVPPAPVLKFPIALKPPGKAVSGTKEQSKPSPQKEESSFDTKPAAPQQDLTTIYEWAQSMQGNTQVDIRTLSWNDRLALLDGPTASLVAGDKIVGAAPLRLVLAASTTARHHFLTANEVPSVCVNHHALGNVLVELFNYLKSTSTKRHCYNLKISALAHDVNLILAAESTGLIAYIGNIRNFWWAYLKFTPVEQIGYENPRALETRHGAADGEFHHDQDTDEAFGVAVFDSWMETLPQMPNAMNEHVNHWDAQRAGKKIAAEQKREQDKKDALAEQLRIAPAV</sequence>
<keyword evidence="3" id="KW-1185">Reference proteome</keyword>
<organism evidence="2 3">
    <name type="scientific">Paraphaeosphaeria minitans</name>
    <dbReference type="NCBI Taxonomy" id="565426"/>
    <lineage>
        <taxon>Eukaryota</taxon>
        <taxon>Fungi</taxon>
        <taxon>Dikarya</taxon>
        <taxon>Ascomycota</taxon>
        <taxon>Pezizomycotina</taxon>
        <taxon>Dothideomycetes</taxon>
        <taxon>Pleosporomycetidae</taxon>
        <taxon>Pleosporales</taxon>
        <taxon>Massarineae</taxon>
        <taxon>Didymosphaeriaceae</taxon>
        <taxon>Paraphaeosphaeria</taxon>
    </lineage>
</organism>
<comment type="caution">
    <text evidence="2">The sequence shown here is derived from an EMBL/GenBank/DDBJ whole genome shotgun (WGS) entry which is preliminary data.</text>
</comment>
<dbReference type="EMBL" id="WJXW01000001">
    <property type="protein sequence ID" value="KAF9741707.1"/>
    <property type="molecule type" value="Genomic_DNA"/>
</dbReference>
<name>A0A9P6GTS5_9PLEO</name>
<proteinExistence type="predicted"/>
<dbReference type="OrthoDB" id="3793129at2759"/>
<feature type="compositionally biased region" description="Basic and acidic residues" evidence="1">
    <location>
        <begin position="32"/>
        <end position="45"/>
    </location>
</feature>